<accession>A0A9N9FF98</accession>
<gene>
    <name evidence="2" type="ORF">AMORRO_LOCUS4629</name>
</gene>
<name>A0A9N9FF98_9GLOM</name>
<evidence type="ECO:0000256" key="1">
    <source>
        <dbReference type="SAM" id="MobiDB-lite"/>
    </source>
</evidence>
<dbReference type="EMBL" id="CAJVPV010002572">
    <property type="protein sequence ID" value="CAG8530081.1"/>
    <property type="molecule type" value="Genomic_DNA"/>
</dbReference>
<protein>
    <submittedName>
        <fullName evidence="2">15259_t:CDS:1</fullName>
    </submittedName>
</protein>
<feature type="region of interest" description="Disordered" evidence="1">
    <location>
        <begin position="34"/>
        <end position="67"/>
    </location>
</feature>
<evidence type="ECO:0000313" key="2">
    <source>
        <dbReference type="EMBL" id="CAG8530081.1"/>
    </source>
</evidence>
<evidence type="ECO:0000313" key="3">
    <source>
        <dbReference type="Proteomes" id="UP000789342"/>
    </source>
</evidence>
<feature type="compositionally biased region" description="Polar residues" evidence="1">
    <location>
        <begin position="34"/>
        <end position="55"/>
    </location>
</feature>
<comment type="caution">
    <text evidence="2">The sequence shown here is derived from an EMBL/GenBank/DDBJ whole genome shotgun (WGS) entry which is preliminary data.</text>
</comment>
<proteinExistence type="predicted"/>
<dbReference type="AlphaFoldDB" id="A0A9N9FF98"/>
<organism evidence="2 3">
    <name type="scientific">Acaulospora morrowiae</name>
    <dbReference type="NCBI Taxonomy" id="94023"/>
    <lineage>
        <taxon>Eukaryota</taxon>
        <taxon>Fungi</taxon>
        <taxon>Fungi incertae sedis</taxon>
        <taxon>Mucoromycota</taxon>
        <taxon>Glomeromycotina</taxon>
        <taxon>Glomeromycetes</taxon>
        <taxon>Diversisporales</taxon>
        <taxon>Acaulosporaceae</taxon>
        <taxon>Acaulospora</taxon>
    </lineage>
</organism>
<dbReference type="Proteomes" id="UP000789342">
    <property type="component" value="Unassembled WGS sequence"/>
</dbReference>
<sequence length="67" mass="7593">MKQGIEHLFFGYTLCVKKRVPELLHLPKTDSSHYVTTSDNNTLSANIYDNTSNSDSIKEKRPKPILG</sequence>
<reference evidence="2" key="1">
    <citation type="submission" date="2021-06" db="EMBL/GenBank/DDBJ databases">
        <authorList>
            <person name="Kallberg Y."/>
            <person name="Tangrot J."/>
            <person name="Rosling A."/>
        </authorList>
    </citation>
    <scope>NUCLEOTIDE SEQUENCE</scope>
    <source>
        <strain evidence="2">CL551</strain>
    </source>
</reference>
<keyword evidence="3" id="KW-1185">Reference proteome</keyword>